<reference evidence="4 5" key="1">
    <citation type="submission" date="2018-04" db="EMBL/GenBank/DDBJ databases">
        <authorList>
            <person name="Vogel A."/>
        </authorList>
    </citation>
    <scope>NUCLEOTIDE SEQUENCE [LARGE SCALE GENOMIC DNA]</scope>
</reference>
<dbReference type="AlphaFoldDB" id="A0A484N9G4"/>
<name>A0A484N9G4_9ASTE</name>
<evidence type="ECO:0000313" key="4">
    <source>
        <dbReference type="EMBL" id="VFQ97782.1"/>
    </source>
</evidence>
<protein>
    <submittedName>
        <fullName evidence="4">Uncharacterized protein</fullName>
    </submittedName>
</protein>
<sequence length="177" mass="20012">MSVAALLFNRGPSQEQYYYSIEQAAVHTRLSSEWILEAWRCLKRTFYAGPVEELRVTCVAGIPAVQRRVDAVSASFRKSLETTKSRVQETVQLQVSLFSLGNCIAILSSLATPDQESKIMDLIESRWHELVGEMPMKVCYPGIEGYKWRIVTGCDPKNTRRKHPWDDGGRSDGHGFS</sequence>
<keyword evidence="3" id="KW-0326">Glycosidase</keyword>
<dbReference type="PANTHER" id="PTHR31916:SF59">
    <property type="entry name" value="CYTOSOLIC INVERTASE 1"/>
    <property type="match status" value="1"/>
</dbReference>
<keyword evidence="1" id="KW-0378">Hydrolase</keyword>
<dbReference type="Pfam" id="PF12899">
    <property type="entry name" value="Glyco_hydro_100"/>
    <property type="match status" value="1"/>
</dbReference>
<dbReference type="InterPro" id="IPR024746">
    <property type="entry name" value="Glyco_hydro_100"/>
</dbReference>
<gene>
    <name evidence="4" type="ORF">CCAM_LOCUS39558</name>
</gene>
<dbReference type="Proteomes" id="UP000595140">
    <property type="component" value="Unassembled WGS sequence"/>
</dbReference>
<evidence type="ECO:0000256" key="1">
    <source>
        <dbReference type="ARBA" id="ARBA00022801"/>
    </source>
</evidence>
<dbReference type="OrthoDB" id="1675815at2759"/>
<dbReference type="GO" id="GO:0004575">
    <property type="term" value="F:sucrose alpha-glucosidase activity"/>
    <property type="evidence" value="ECO:0007669"/>
    <property type="project" value="TreeGrafter"/>
</dbReference>
<evidence type="ECO:0000313" key="5">
    <source>
        <dbReference type="Proteomes" id="UP000595140"/>
    </source>
</evidence>
<keyword evidence="5" id="KW-1185">Reference proteome</keyword>
<proteinExistence type="predicted"/>
<dbReference type="GO" id="GO:0005987">
    <property type="term" value="P:sucrose catabolic process"/>
    <property type="evidence" value="ECO:0007669"/>
    <property type="project" value="TreeGrafter"/>
</dbReference>
<dbReference type="InterPro" id="IPR008928">
    <property type="entry name" value="6-hairpin_glycosidase_sf"/>
</dbReference>
<dbReference type="PANTHER" id="PTHR31916">
    <property type="match status" value="1"/>
</dbReference>
<evidence type="ECO:0000256" key="2">
    <source>
        <dbReference type="ARBA" id="ARBA00023277"/>
    </source>
</evidence>
<keyword evidence="2" id="KW-0119">Carbohydrate metabolism</keyword>
<dbReference type="EMBL" id="OOIL02006555">
    <property type="protein sequence ID" value="VFQ97782.1"/>
    <property type="molecule type" value="Genomic_DNA"/>
</dbReference>
<organism evidence="4 5">
    <name type="scientific">Cuscuta campestris</name>
    <dbReference type="NCBI Taxonomy" id="132261"/>
    <lineage>
        <taxon>Eukaryota</taxon>
        <taxon>Viridiplantae</taxon>
        <taxon>Streptophyta</taxon>
        <taxon>Embryophyta</taxon>
        <taxon>Tracheophyta</taxon>
        <taxon>Spermatophyta</taxon>
        <taxon>Magnoliopsida</taxon>
        <taxon>eudicotyledons</taxon>
        <taxon>Gunneridae</taxon>
        <taxon>Pentapetalae</taxon>
        <taxon>asterids</taxon>
        <taxon>lamiids</taxon>
        <taxon>Solanales</taxon>
        <taxon>Convolvulaceae</taxon>
        <taxon>Cuscuteae</taxon>
        <taxon>Cuscuta</taxon>
        <taxon>Cuscuta subgen. Grammica</taxon>
        <taxon>Cuscuta sect. Cleistogrammica</taxon>
    </lineage>
</organism>
<dbReference type="GO" id="GO:0033926">
    <property type="term" value="F:endo-alpha-N-acetylgalactosaminidase activity"/>
    <property type="evidence" value="ECO:0007669"/>
    <property type="project" value="InterPro"/>
</dbReference>
<accession>A0A484N9G4</accession>
<evidence type="ECO:0000256" key="3">
    <source>
        <dbReference type="ARBA" id="ARBA00023295"/>
    </source>
</evidence>
<dbReference type="SUPFAM" id="SSF48208">
    <property type="entry name" value="Six-hairpin glycosidases"/>
    <property type="match status" value="1"/>
</dbReference>